<protein>
    <submittedName>
        <fullName evidence="1">Uncharacterized protein</fullName>
    </submittedName>
</protein>
<organism evidence="1 2">
    <name type="scientific">Leishmania panamensis</name>
    <dbReference type="NCBI Taxonomy" id="5679"/>
    <lineage>
        <taxon>Eukaryota</taxon>
        <taxon>Discoba</taxon>
        <taxon>Euglenozoa</taxon>
        <taxon>Kinetoplastea</taxon>
        <taxon>Metakinetoplastina</taxon>
        <taxon>Trypanosomatida</taxon>
        <taxon>Trypanosomatidae</taxon>
        <taxon>Leishmaniinae</taxon>
        <taxon>Leishmania</taxon>
        <taxon>Leishmania guyanensis species complex</taxon>
    </lineage>
</organism>
<name>A0A088SGB1_LEIPA</name>
<dbReference type="VEuPathDB" id="TriTrypDB:LPMP_312730"/>
<dbReference type="GeneID" id="22577699"/>
<reference evidence="1 2" key="1">
    <citation type="journal article" date="2015" name="Sci. Rep.">
        <title>The genome of Leishmania panamensis: insights into genomics of the L. (Viannia) subgenus.</title>
        <authorList>
            <person name="Llanes A."/>
            <person name="Restrepo C.M."/>
            <person name="Vecchio G.D."/>
            <person name="Anguizola F.J."/>
            <person name="Lleonart R."/>
        </authorList>
    </citation>
    <scope>NUCLEOTIDE SEQUENCE [LARGE SCALE GENOMIC DNA]</scope>
    <source>
        <strain evidence="1 2">MHOM/PA/94/PSC-1</strain>
    </source>
</reference>
<dbReference type="eggNOG" id="ENOG502S3A1">
    <property type="taxonomic scope" value="Eukaryota"/>
</dbReference>
<dbReference type="AlphaFoldDB" id="A0A088SGB1"/>
<proteinExistence type="predicted"/>
<evidence type="ECO:0000313" key="1">
    <source>
        <dbReference type="EMBL" id="AIO00857.1"/>
    </source>
</evidence>
<dbReference type="OrthoDB" id="239582at2759"/>
<keyword evidence="2" id="KW-1185">Reference proteome</keyword>
<dbReference type="RefSeq" id="XP_010701657.1">
    <property type="nucleotide sequence ID" value="XM_010703355.1"/>
</dbReference>
<sequence>MGKKKRRSDVETAPELSFVGGGVLNMIILKGADGIQHITADTAAFLEDKRVIRSTNMDQVTFSPNIIFKVTLDFAEAMPCVPEIAVRETTDWMLLSCAGTHAYYSTVDQRLVLQQCKASLQSNIPELEYPISLVLRFDDDQWLVECVRR</sequence>
<dbReference type="Proteomes" id="UP000063063">
    <property type="component" value="Chromosome 31"/>
</dbReference>
<evidence type="ECO:0000313" key="2">
    <source>
        <dbReference type="Proteomes" id="UP000063063"/>
    </source>
</evidence>
<dbReference type="VEuPathDB" id="TriTrypDB:LPAL13_310035300"/>
<dbReference type="EMBL" id="CP009400">
    <property type="protein sequence ID" value="AIO00857.1"/>
    <property type="molecule type" value="Genomic_DNA"/>
</dbReference>
<accession>A0A088SGB1</accession>
<gene>
    <name evidence="1" type="ORF">LPMP_312730</name>
</gene>
<dbReference type="KEGG" id="lpan:LPMP_312730"/>